<dbReference type="Pfam" id="PF23672">
    <property type="entry name" value="DUF7153"/>
    <property type="match status" value="1"/>
</dbReference>
<keyword evidence="3" id="KW-1185">Reference proteome</keyword>
<dbReference type="OrthoDB" id="6381532at2759"/>
<protein>
    <recommendedName>
        <fullName evidence="1">DUF7153 domain-containing protein</fullName>
    </recommendedName>
</protein>
<dbReference type="EMBL" id="OA883029">
    <property type="protein sequence ID" value="CAD7277736.1"/>
    <property type="molecule type" value="Genomic_DNA"/>
</dbReference>
<dbReference type="PANTHER" id="PTHR22198:SF1">
    <property type="entry name" value="FERM DOMAIN-CONTAINING PROTEIN"/>
    <property type="match status" value="1"/>
</dbReference>
<dbReference type="AlphaFoldDB" id="A0A7R9GEI0"/>
<proteinExistence type="predicted"/>
<evidence type="ECO:0000313" key="2">
    <source>
        <dbReference type="EMBL" id="CAD7277736.1"/>
    </source>
</evidence>
<evidence type="ECO:0000259" key="1">
    <source>
        <dbReference type="Pfam" id="PF23672"/>
    </source>
</evidence>
<name>A0A7R9GEI0_9CRUS</name>
<reference evidence="2" key="1">
    <citation type="submission" date="2020-11" db="EMBL/GenBank/DDBJ databases">
        <authorList>
            <person name="Tran Van P."/>
        </authorList>
    </citation>
    <scope>NUCLEOTIDE SEQUENCE</scope>
</reference>
<gene>
    <name evidence="2" type="ORF">NMOB1V02_LOCUS5460</name>
</gene>
<dbReference type="Proteomes" id="UP000678499">
    <property type="component" value="Unassembled WGS sequence"/>
</dbReference>
<feature type="domain" description="DUF7153" evidence="1">
    <location>
        <begin position="50"/>
        <end position="190"/>
    </location>
</feature>
<accession>A0A7R9GEI0</accession>
<evidence type="ECO:0000313" key="3">
    <source>
        <dbReference type="Proteomes" id="UP000678499"/>
    </source>
</evidence>
<organism evidence="2">
    <name type="scientific">Notodromas monacha</name>
    <dbReference type="NCBI Taxonomy" id="399045"/>
    <lineage>
        <taxon>Eukaryota</taxon>
        <taxon>Metazoa</taxon>
        <taxon>Ecdysozoa</taxon>
        <taxon>Arthropoda</taxon>
        <taxon>Crustacea</taxon>
        <taxon>Oligostraca</taxon>
        <taxon>Ostracoda</taxon>
        <taxon>Podocopa</taxon>
        <taxon>Podocopida</taxon>
        <taxon>Cypridocopina</taxon>
        <taxon>Cypridoidea</taxon>
        <taxon>Cyprididae</taxon>
        <taxon>Notodromas</taxon>
    </lineage>
</organism>
<sequence length="245" mass="28285">MSRFYLKSHELPSQASSLVAYPVVGMKFDRTVTIRNGRTGSPSTSERTERPDLHFKRVFDPDVVLHRGLYTEVDRIEETVRLISKPPEPEAKAYLMIGFKSNKASPERMLEASWKEWTGARNLYLNLADEFCLSTIRFFQRIEPEAVDMFQYIALAELDNVNERNRNKMMDFVHRMRLNRLHAHTSLYRVAPARSATTPKTHKGGTLWPKFDSSYDSQDSGESSTAESLRFLSMEDGYQRFSSTI</sequence>
<dbReference type="EMBL" id="CAJPEX010000992">
    <property type="protein sequence ID" value="CAG0917888.1"/>
    <property type="molecule type" value="Genomic_DNA"/>
</dbReference>
<dbReference type="PANTHER" id="PTHR22198">
    <property type="entry name" value="FERM DOMAIN-CONTAINING PROTEIN"/>
    <property type="match status" value="1"/>
</dbReference>
<dbReference type="InterPro" id="IPR055577">
    <property type="entry name" value="DUF7153"/>
</dbReference>